<reference evidence="4" key="1">
    <citation type="journal article" date="2020" name="Stud. Mycol.">
        <title>101 Dothideomycetes genomes: A test case for predicting lifestyles and emergence of pathogens.</title>
        <authorList>
            <person name="Haridas S."/>
            <person name="Albert R."/>
            <person name="Binder M."/>
            <person name="Bloem J."/>
            <person name="LaButti K."/>
            <person name="Salamov A."/>
            <person name="Andreopoulos B."/>
            <person name="Baker S."/>
            <person name="Barry K."/>
            <person name="Bills G."/>
            <person name="Bluhm B."/>
            <person name="Cannon C."/>
            <person name="Castanera R."/>
            <person name="Culley D."/>
            <person name="Daum C."/>
            <person name="Ezra D."/>
            <person name="Gonzalez J."/>
            <person name="Henrissat B."/>
            <person name="Kuo A."/>
            <person name="Liang C."/>
            <person name="Lipzen A."/>
            <person name="Lutzoni F."/>
            <person name="Magnuson J."/>
            <person name="Mondo S."/>
            <person name="Nolan M."/>
            <person name="Ohm R."/>
            <person name="Pangilinan J."/>
            <person name="Park H.-J."/>
            <person name="Ramirez L."/>
            <person name="Alfaro M."/>
            <person name="Sun H."/>
            <person name="Tritt A."/>
            <person name="Yoshinaga Y."/>
            <person name="Zwiers L.-H."/>
            <person name="Turgeon B."/>
            <person name="Goodwin S."/>
            <person name="Spatafora J."/>
            <person name="Crous P."/>
            <person name="Grigoriev I."/>
        </authorList>
    </citation>
    <scope>NUCLEOTIDE SEQUENCE [LARGE SCALE GENOMIC DNA]</scope>
    <source>
        <strain evidence="4">CBS 304.66</strain>
    </source>
</reference>
<dbReference type="Proteomes" id="UP000800093">
    <property type="component" value="Unassembled WGS sequence"/>
</dbReference>
<evidence type="ECO:0000256" key="2">
    <source>
        <dbReference type="SAM" id="Phobius"/>
    </source>
</evidence>
<comment type="caution">
    <text evidence="3">The sequence shown here is derived from an EMBL/GenBank/DDBJ whole genome shotgun (WGS) entry which is preliminary data.</text>
</comment>
<keyword evidence="4" id="KW-1185">Reference proteome</keyword>
<keyword evidence="2" id="KW-0812">Transmembrane</keyword>
<protein>
    <submittedName>
        <fullName evidence="3">Uncharacterized protein</fullName>
    </submittedName>
</protein>
<evidence type="ECO:0000313" key="3">
    <source>
        <dbReference type="EMBL" id="KAF2267643.1"/>
    </source>
</evidence>
<sequence>MVEQACLAQDGNLPHDSHIDREAAISSAAWFCDENPQKLRHHWLPAGGAMVEDDWWAALSSSTPNRGRATAAERIAALDSGVVQQQAAARDGDGSFDMMGTDVRSRSRTEAACRLDAHAGVHVCCQIMGRPNIQSRMYVHAPMLPAEWSPSGVRSRAREYIGKPNPAPPSLAAVYSVLPALTAVLCCVFVTVFLKSLAERGHPHYTTLHYTTPHHTIAAPPARDIATFTLREICGAESRTATSAFTTHGGHPYHTSTTGPPRSTREYTLGPR</sequence>
<dbReference type="EMBL" id="ML986590">
    <property type="protein sequence ID" value="KAF2267643.1"/>
    <property type="molecule type" value="Genomic_DNA"/>
</dbReference>
<gene>
    <name evidence="3" type="ORF">CC78DRAFT_577025</name>
</gene>
<dbReference type="AlphaFoldDB" id="A0A9P4N6L4"/>
<feature type="transmembrane region" description="Helical" evidence="2">
    <location>
        <begin position="173"/>
        <end position="194"/>
    </location>
</feature>
<name>A0A9P4N6L4_9PLEO</name>
<accession>A0A9P4N6L4</accession>
<keyword evidence="2" id="KW-0472">Membrane</keyword>
<keyword evidence="2" id="KW-1133">Transmembrane helix</keyword>
<evidence type="ECO:0000313" key="4">
    <source>
        <dbReference type="Proteomes" id="UP000800093"/>
    </source>
</evidence>
<organism evidence="3 4">
    <name type="scientific">Lojkania enalia</name>
    <dbReference type="NCBI Taxonomy" id="147567"/>
    <lineage>
        <taxon>Eukaryota</taxon>
        <taxon>Fungi</taxon>
        <taxon>Dikarya</taxon>
        <taxon>Ascomycota</taxon>
        <taxon>Pezizomycotina</taxon>
        <taxon>Dothideomycetes</taxon>
        <taxon>Pleosporomycetidae</taxon>
        <taxon>Pleosporales</taxon>
        <taxon>Pleosporales incertae sedis</taxon>
        <taxon>Lojkania</taxon>
    </lineage>
</organism>
<feature type="region of interest" description="Disordered" evidence="1">
    <location>
        <begin position="243"/>
        <end position="272"/>
    </location>
</feature>
<evidence type="ECO:0000256" key="1">
    <source>
        <dbReference type="SAM" id="MobiDB-lite"/>
    </source>
</evidence>
<proteinExistence type="predicted"/>